<evidence type="ECO:0000313" key="2">
    <source>
        <dbReference type="EMBL" id="KAI5334241.1"/>
    </source>
</evidence>
<protein>
    <recommendedName>
        <fullName evidence="1">Reverse transcriptase Ty1/copia-type domain-containing protein</fullName>
    </recommendedName>
</protein>
<keyword evidence="3" id="KW-1185">Reference proteome</keyword>
<sequence>MDAITFRYLISLAVSEKLDMRLMDVVTAYLYGELDANIYMKVPEGLKLAESNTKSQDMYSIKLRRSLYGLKQSGRMWYNRLSEYLIKEGYINDPICPCVFIKKSNSGFAIVAVYVDDMNLIGTPEEIIKTAEYLKCEFEMKDLGKTKYCLGL</sequence>
<gene>
    <name evidence="2" type="ORF">L3X38_024374</name>
</gene>
<evidence type="ECO:0000259" key="1">
    <source>
        <dbReference type="Pfam" id="PF07727"/>
    </source>
</evidence>
<dbReference type="AlphaFoldDB" id="A0AAD4W0J4"/>
<organism evidence="2 3">
    <name type="scientific">Prunus dulcis</name>
    <name type="common">Almond</name>
    <name type="synonym">Amygdalus dulcis</name>
    <dbReference type="NCBI Taxonomy" id="3755"/>
    <lineage>
        <taxon>Eukaryota</taxon>
        <taxon>Viridiplantae</taxon>
        <taxon>Streptophyta</taxon>
        <taxon>Embryophyta</taxon>
        <taxon>Tracheophyta</taxon>
        <taxon>Spermatophyta</taxon>
        <taxon>Magnoliopsida</taxon>
        <taxon>eudicotyledons</taxon>
        <taxon>Gunneridae</taxon>
        <taxon>Pentapetalae</taxon>
        <taxon>rosids</taxon>
        <taxon>fabids</taxon>
        <taxon>Rosales</taxon>
        <taxon>Rosaceae</taxon>
        <taxon>Amygdaloideae</taxon>
        <taxon>Amygdaleae</taxon>
        <taxon>Prunus</taxon>
    </lineage>
</organism>
<dbReference type="EMBL" id="JAJFAZ020000004">
    <property type="protein sequence ID" value="KAI5334241.1"/>
    <property type="molecule type" value="Genomic_DNA"/>
</dbReference>
<accession>A0AAD4W0J4</accession>
<reference evidence="2 3" key="1">
    <citation type="journal article" date="2022" name="G3 (Bethesda)">
        <title>Whole-genome sequence and methylome profiling of the almond [Prunus dulcis (Mill.) D.A. Webb] cultivar 'Nonpareil'.</title>
        <authorList>
            <person name="D'Amico-Willman K.M."/>
            <person name="Ouma W.Z."/>
            <person name="Meulia T."/>
            <person name="Sideli G.M."/>
            <person name="Gradziel T.M."/>
            <person name="Fresnedo-Ramirez J."/>
        </authorList>
    </citation>
    <scope>NUCLEOTIDE SEQUENCE [LARGE SCALE GENOMIC DNA]</scope>
    <source>
        <strain evidence="2">Clone GOH B32 T37-40</strain>
    </source>
</reference>
<proteinExistence type="predicted"/>
<name>A0AAD4W0J4_PRUDU</name>
<dbReference type="Pfam" id="PF07727">
    <property type="entry name" value="RVT_2"/>
    <property type="match status" value="1"/>
</dbReference>
<dbReference type="InterPro" id="IPR013103">
    <property type="entry name" value="RVT_2"/>
</dbReference>
<comment type="caution">
    <text evidence="2">The sequence shown here is derived from an EMBL/GenBank/DDBJ whole genome shotgun (WGS) entry which is preliminary data.</text>
</comment>
<evidence type="ECO:0000313" key="3">
    <source>
        <dbReference type="Proteomes" id="UP001054821"/>
    </source>
</evidence>
<feature type="domain" description="Reverse transcriptase Ty1/copia-type" evidence="1">
    <location>
        <begin position="6"/>
        <end position="151"/>
    </location>
</feature>
<dbReference type="Proteomes" id="UP001054821">
    <property type="component" value="Chromosome 4"/>
</dbReference>